<evidence type="ECO:0000313" key="14">
    <source>
        <dbReference type="Ensembl" id="ENSCAFP00030037749.1"/>
    </source>
</evidence>
<evidence type="ECO:0000256" key="10">
    <source>
        <dbReference type="ARBA" id="ARBA00071150"/>
    </source>
</evidence>
<evidence type="ECO:0000256" key="4">
    <source>
        <dbReference type="ARBA" id="ARBA00022574"/>
    </source>
</evidence>
<reference evidence="14" key="2">
    <citation type="submission" date="2025-08" db="UniProtKB">
        <authorList>
            <consortium name="Ensembl"/>
        </authorList>
    </citation>
    <scope>IDENTIFICATION</scope>
</reference>
<feature type="compositionally biased region" description="Polar residues" evidence="13">
    <location>
        <begin position="565"/>
        <end position="577"/>
    </location>
</feature>
<dbReference type="InterPro" id="IPR045151">
    <property type="entry name" value="DCAF8"/>
</dbReference>
<organism evidence="14 15">
    <name type="scientific">Canis lupus familiaris</name>
    <name type="common">Dog</name>
    <name type="synonym">Canis familiaris</name>
    <dbReference type="NCBI Taxonomy" id="9615"/>
    <lineage>
        <taxon>Eukaryota</taxon>
        <taxon>Metazoa</taxon>
        <taxon>Chordata</taxon>
        <taxon>Craniata</taxon>
        <taxon>Vertebrata</taxon>
        <taxon>Euteleostomi</taxon>
        <taxon>Mammalia</taxon>
        <taxon>Eutheria</taxon>
        <taxon>Laurasiatheria</taxon>
        <taxon>Carnivora</taxon>
        <taxon>Caniformia</taxon>
        <taxon>Canidae</taxon>
        <taxon>Canis</taxon>
    </lineage>
</organism>
<feature type="compositionally biased region" description="Basic and acidic residues" evidence="13">
    <location>
        <begin position="288"/>
        <end position="303"/>
    </location>
</feature>
<sequence length="893" mass="99401">MSRGGSCPHLLWDVRKRSLGLEDPSRLRSRYLGRREFIQRLKLEATLNVHDGCVNTICWNETGEYILSGSDDTKLVISNPYSRKVLTTIRSGHRANIFSAKFLPCTNDKQIVSCSGDGVIFYTNVEQDAETNRQCQFTCHYGTTYEIMTVPNDPYTFLSCGEDGTVRWFDTRIKTSCTKEDCKDDILINCRRAATSVAICPPIPYYLAVGCSDSSVRIYDRRMLGTRATGNYAGRGTTGMVARFIPSHLNNKSCRVTSLCYSEDGQEILVSYSSDYIYLFDPKDDTARELKTPSAEERREELRQPPVKRLRLRGDWSDTGPRARPESERERDGEQSPNVSLMQRMSDMLSRWFEEASEVAQSNRGRGRSRPRGGTSQSDVSALPAVPSSTDLEVGESAMEVDPSAEQSLQPSTSSAMSAQAHSTSSSTESPHSTSLLSSPDNEQRQSVEASGRHTHHQSDSPSSVVNKQLGSMSLDEQQDNNNEKLSPKPGTGEPVLSLHYSTEGTTTSTIKLNFTDEWSSTASSSRGNGSHCKSEGQEGPLAPQSSLQPPGDSDTKALEESSEDVTTYQEGTSAENTIEKRIDIAQSDKLTSEPLDSSSGERNDFNLDSSCEVPEESTSSEQGKEPGTSDQPSTEGATSQNTTNPEPQSQTEAIGPLAHEETLARDSALQDTDDSDDDPVLIPGARYRAGPGDRFNIRGTTIGDRIMRRSAVARIQEFFRRRKERKEMEELDTLNIRRPLVKMVYKGHRNSRTMIKEANFWGANFVMSGSDCGHIFIWDRHTAEHLMLLEADNHVVNCLQPHPFDPILASSGIDYDIKIWSPLEESRIFNRKLADEVITRNELMLEETRNTITVPASFMLRMLASLNHIRADRLEGDRSEGSGQENENEDEE</sequence>
<evidence type="ECO:0000256" key="8">
    <source>
        <dbReference type="ARBA" id="ARBA00055060"/>
    </source>
</evidence>
<dbReference type="SMART" id="SM00320">
    <property type="entry name" value="WD40"/>
    <property type="match status" value="7"/>
</dbReference>
<dbReference type="InterPro" id="IPR015943">
    <property type="entry name" value="WD40/YVTN_repeat-like_dom_sf"/>
</dbReference>
<gene>
    <name evidence="14" type="primary">DCAF6</name>
</gene>
<evidence type="ECO:0000256" key="9">
    <source>
        <dbReference type="ARBA" id="ARBA00064504"/>
    </source>
</evidence>
<reference evidence="14" key="1">
    <citation type="submission" date="2019-03" db="EMBL/GenBank/DDBJ databases">
        <authorList>
            <person name="Warren W.C."/>
            <person name="Johnson G.S."/>
        </authorList>
    </citation>
    <scope>NUCLEOTIDE SEQUENCE [LARGE SCALE GENOMIC DNA]</scope>
    <source>
        <strain evidence="14">Basenji</strain>
    </source>
</reference>
<feature type="region of interest" description="Disordered" evidence="13">
    <location>
        <begin position="355"/>
        <end position="694"/>
    </location>
</feature>
<dbReference type="Ensembl" id="ENSCAFT00030043258.1">
    <property type="protein sequence ID" value="ENSCAFP00030037749.1"/>
    <property type="gene ID" value="ENSCAFG00030023254.1"/>
</dbReference>
<evidence type="ECO:0000256" key="7">
    <source>
        <dbReference type="ARBA" id="ARBA00023242"/>
    </source>
</evidence>
<dbReference type="PROSITE" id="PS50096">
    <property type="entry name" value="IQ"/>
    <property type="match status" value="1"/>
</dbReference>
<protein>
    <recommendedName>
        <fullName evidence="10">DDB1- and CUL4-associated factor 6</fullName>
    </recommendedName>
    <alternativeName>
        <fullName evidence="12">IQ motif and WD repeat-containing protein 1</fullName>
    </alternativeName>
    <alternativeName>
        <fullName evidence="11">Nuclear receptor interaction protein</fullName>
    </alternativeName>
</protein>
<evidence type="ECO:0000256" key="1">
    <source>
        <dbReference type="ARBA" id="ARBA00004123"/>
    </source>
</evidence>
<dbReference type="InterPro" id="IPR036322">
    <property type="entry name" value="WD40_repeat_dom_sf"/>
</dbReference>
<feature type="compositionally biased region" description="Low complexity" evidence="13">
    <location>
        <begin position="412"/>
        <end position="440"/>
    </location>
</feature>
<evidence type="ECO:0000256" key="6">
    <source>
        <dbReference type="ARBA" id="ARBA00022786"/>
    </source>
</evidence>
<comment type="subcellular location">
    <subcellularLocation>
        <location evidence="1">Nucleus</location>
    </subcellularLocation>
</comment>
<dbReference type="GO" id="GO:0005634">
    <property type="term" value="C:nucleus"/>
    <property type="evidence" value="ECO:0007669"/>
    <property type="project" value="UniProtKB-SubCell"/>
</dbReference>
<comment type="function">
    <text evidence="8">Ligand-dependent coactivator of nuclear receptors. Enhance transcriptional activity of the nuclear receptors NR3C1 and AR. May function as a substrate receptor for CUL4-DDB1 E3 ubiquitin-protein ligase complex.</text>
</comment>
<evidence type="ECO:0000256" key="13">
    <source>
        <dbReference type="SAM" id="MobiDB-lite"/>
    </source>
</evidence>
<name>A0A8C0P819_CANLF</name>
<evidence type="ECO:0000256" key="11">
    <source>
        <dbReference type="ARBA" id="ARBA00075154"/>
    </source>
</evidence>
<dbReference type="OrthoDB" id="4869960at2759"/>
<proteinExistence type="predicted"/>
<dbReference type="FunFam" id="2.130.10.10:FF:000045">
    <property type="entry name" value="DDB1- and CUL4-associated factor 6 isoform X2"/>
    <property type="match status" value="1"/>
</dbReference>
<keyword evidence="3" id="KW-0597">Phosphoprotein</keyword>
<dbReference type="Gene3D" id="2.130.10.10">
    <property type="entry name" value="YVTN repeat-like/Quinoprotein amine dehydrogenase"/>
    <property type="match status" value="2"/>
</dbReference>
<evidence type="ECO:0000256" key="2">
    <source>
        <dbReference type="ARBA" id="ARBA00004906"/>
    </source>
</evidence>
<feature type="compositionally biased region" description="Low complexity" evidence="13">
    <location>
        <begin position="520"/>
        <end position="531"/>
    </location>
</feature>
<dbReference type="AlphaFoldDB" id="A0A8C0P819"/>
<dbReference type="Proteomes" id="UP000694429">
    <property type="component" value="Chromosome 7"/>
</dbReference>
<dbReference type="PANTHER" id="PTHR15574">
    <property type="entry name" value="WD REPEAT DOMAIN-CONTAINING FAMILY"/>
    <property type="match status" value="1"/>
</dbReference>
<comment type="pathway">
    <text evidence="2">Protein modification; protein ubiquitination.</text>
</comment>
<evidence type="ECO:0000256" key="3">
    <source>
        <dbReference type="ARBA" id="ARBA00022553"/>
    </source>
</evidence>
<keyword evidence="4" id="KW-0853">WD repeat</keyword>
<feature type="region of interest" description="Disordered" evidence="13">
    <location>
        <begin position="288"/>
        <end position="340"/>
    </location>
</feature>
<keyword evidence="5" id="KW-0677">Repeat</keyword>
<evidence type="ECO:0000256" key="12">
    <source>
        <dbReference type="ARBA" id="ARBA00075783"/>
    </source>
</evidence>
<evidence type="ECO:0000313" key="15">
    <source>
        <dbReference type="Proteomes" id="UP000694429"/>
    </source>
</evidence>
<keyword evidence="6" id="KW-0833">Ubl conjugation pathway</keyword>
<dbReference type="InterPro" id="IPR001680">
    <property type="entry name" value="WD40_rpt"/>
</dbReference>
<feature type="compositionally biased region" description="Polar residues" evidence="13">
    <location>
        <begin position="460"/>
        <end position="481"/>
    </location>
</feature>
<accession>A0A8C0P819</accession>
<comment type="subunit">
    <text evidence="9">Interacts with the nuclear receptors NR3C1 and AR in the presence of ligand. Interacts with DDB1, CUL4A and CUL4B.</text>
</comment>
<feature type="compositionally biased region" description="Polar residues" evidence="13">
    <location>
        <begin position="500"/>
        <end position="519"/>
    </location>
</feature>
<dbReference type="FunFam" id="2.130.10.10:FF:000078">
    <property type="entry name" value="DDB1- and CUL4-associated factor 6 isoform X1"/>
    <property type="match status" value="1"/>
</dbReference>
<keyword evidence="7" id="KW-0539">Nucleus</keyword>
<evidence type="ECO:0000256" key="5">
    <source>
        <dbReference type="ARBA" id="ARBA00022737"/>
    </source>
</evidence>
<feature type="compositionally biased region" description="Basic and acidic residues" evidence="13">
    <location>
        <begin position="312"/>
        <end position="334"/>
    </location>
</feature>
<dbReference type="SUPFAM" id="SSF50978">
    <property type="entry name" value="WD40 repeat-like"/>
    <property type="match status" value="1"/>
</dbReference>
<feature type="compositionally biased region" description="Polar residues" evidence="13">
    <location>
        <begin position="629"/>
        <end position="653"/>
    </location>
</feature>
<dbReference type="Pfam" id="PF00400">
    <property type="entry name" value="WD40"/>
    <property type="match status" value="3"/>
</dbReference>
<dbReference type="PANTHER" id="PTHR15574:SF39">
    <property type="entry name" value="DDB1- AND CUL4-ASSOCIATED FACTOR 6"/>
    <property type="match status" value="1"/>
</dbReference>